<dbReference type="AlphaFoldDB" id="A0A1H6ZS21"/>
<keyword evidence="3 9" id="KW-0808">Transferase</keyword>
<feature type="transmembrane region" description="Helical" evidence="7">
    <location>
        <begin position="313"/>
        <end position="335"/>
    </location>
</feature>
<keyword evidence="6 7" id="KW-0472">Membrane</keyword>
<gene>
    <name evidence="9" type="ORF">SAMN04487995_5304</name>
</gene>
<keyword evidence="10" id="KW-1185">Reference proteome</keyword>
<dbReference type="InterPro" id="IPR003342">
    <property type="entry name" value="ArnT-like_N"/>
</dbReference>
<feature type="transmembrane region" description="Helical" evidence="7">
    <location>
        <begin position="362"/>
        <end position="380"/>
    </location>
</feature>
<feature type="transmembrane region" description="Helical" evidence="7">
    <location>
        <begin position="170"/>
        <end position="199"/>
    </location>
</feature>
<keyword evidence="2 9" id="KW-0328">Glycosyltransferase</keyword>
<dbReference type="GO" id="GO:0012505">
    <property type="term" value="C:endomembrane system"/>
    <property type="evidence" value="ECO:0007669"/>
    <property type="project" value="UniProtKB-SubCell"/>
</dbReference>
<feature type="transmembrane region" description="Helical" evidence="7">
    <location>
        <begin position="392"/>
        <end position="411"/>
    </location>
</feature>
<evidence type="ECO:0000256" key="3">
    <source>
        <dbReference type="ARBA" id="ARBA00022679"/>
    </source>
</evidence>
<feature type="domain" description="ArnT-like N-terminal" evidence="8">
    <location>
        <begin position="67"/>
        <end position="219"/>
    </location>
</feature>
<dbReference type="GO" id="GO:0006493">
    <property type="term" value="P:protein O-linked glycosylation"/>
    <property type="evidence" value="ECO:0007669"/>
    <property type="project" value="InterPro"/>
</dbReference>
<protein>
    <submittedName>
        <fullName evidence="9">Dolichyl-phosphate-mannose-protein mannosyltransferase</fullName>
    </submittedName>
</protein>
<feature type="transmembrane region" description="Helical" evidence="7">
    <location>
        <begin position="119"/>
        <end position="136"/>
    </location>
</feature>
<proteinExistence type="predicted"/>
<accession>A0A1H6ZS21</accession>
<dbReference type="RefSeq" id="WP_090340426.1">
    <property type="nucleotide sequence ID" value="NZ_FNXY01000009.1"/>
</dbReference>
<evidence type="ECO:0000259" key="8">
    <source>
        <dbReference type="Pfam" id="PF02366"/>
    </source>
</evidence>
<feature type="transmembrane region" description="Helical" evidence="7">
    <location>
        <begin position="244"/>
        <end position="262"/>
    </location>
</feature>
<reference evidence="9 10" key="1">
    <citation type="submission" date="2016-10" db="EMBL/GenBank/DDBJ databases">
        <authorList>
            <person name="de Groot N.N."/>
        </authorList>
    </citation>
    <scope>NUCLEOTIDE SEQUENCE [LARGE SCALE GENOMIC DNA]</scope>
    <source>
        <strain evidence="9 10">DSM 19938</strain>
    </source>
</reference>
<feature type="transmembrane region" description="Helical" evidence="7">
    <location>
        <begin position="90"/>
        <end position="107"/>
    </location>
</feature>
<comment type="subcellular location">
    <subcellularLocation>
        <location evidence="1">Endomembrane system</location>
        <topology evidence="1">Multi-pass membrane protein</topology>
    </subcellularLocation>
</comment>
<evidence type="ECO:0000256" key="4">
    <source>
        <dbReference type="ARBA" id="ARBA00022692"/>
    </source>
</evidence>
<keyword evidence="4 7" id="KW-0812">Transmembrane</keyword>
<feature type="transmembrane region" description="Helical" evidence="7">
    <location>
        <begin position="205"/>
        <end position="223"/>
    </location>
</feature>
<sequence>MFRQISTAFGKDNFLSRLLLAGIILRLFLYITLPGFGVDAHGEVINFILEKGRLPLTREVFCAMHPPLYYLLSLPFFYFDNIHSQKITQIFSLLLACGNLYLLYLLCRNLLEDIVVRNVAFLLAVFLHSFVTFSLYVSNDTLAYFLGTYIFYALHRYIQNPTLKNEILIAVLLGLGLLTKGTFLAFGPSLGLVVILSLWKKNVPLISIIRRLALFIIITLVLGSYKYLENYYAEHRLIAHNIDFFYYMPANTFIGIKSLLYFNLKQLVKFPTYFQGDPMLEHVYPIIFYATFWYKFCEPLNGFELGSRTSFKYIGSVIYIIGLLPSILILLGAFLKSLSVFRFFGKFKSSSGENFKKGLEEAAWLSILLMSILLVIIAGCKYNVWVCFQSRLFLQAFFPIIWILYAGLKFVREKSKFAFNVSALSMLTISLLYIVYYFTEGIHILLA</sequence>
<evidence type="ECO:0000313" key="10">
    <source>
        <dbReference type="Proteomes" id="UP000199532"/>
    </source>
</evidence>
<dbReference type="EMBL" id="FNXY01000009">
    <property type="protein sequence ID" value="SEJ56151.1"/>
    <property type="molecule type" value="Genomic_DNA"/>
</dbReference>
<dbReference type="GO" id="GO:0000030">
    <property type="term" value="F:mannosyltransferase activity"/>
    <property type="evidence" value="ECO:0007669"/>
    <property type="project" value="InterPro"/>
</dbReference>
<feature type="transmembrane region" description="Helical" evidence="7">
    <location>
        <begin position="18"/>
        <end position="38"/>
    </location>
</feature>
<dbReference type="Pfam" id="PF02366">
    <property type="entry name" value="PMT"/>
    <property type="match status" value="1"/>
</dbReference>
<dbReference type="OrthoDB" id="915404at2"/>
<evidence type="ECO:0000256" key="7">
    <source>
        <dbReference type="SAM" id="Phobius"/>
    </source>
</evidence>
<evidence type="ECO:0000313" key="9">
    <source>
        <dbReference type="EMBL" id="SEJ56151.1"/>
    </source>
</evidence>
<name>A0A1H6ZS21_9BACT</name>
<evidence type="ECO:0000256" key="1">
    <source>
        <dbReference type="ARBA" id="ARBA00004127"/>
    </source>
</evidence>
<feature type="transmembrane region" description="Helical" evidence="7">
    <location>
        <begin position="417"/>
        <end position="438"/>
    </location>
</feature>
<evidence type="ECO:0000256" key="5">
    <source>
        <dbReference type="ARBA" id="ARBA00022989"/>
    </source>
</evidence>
<feature type="transmembrane region" description="Helical" evidence="7">
    <location>
        <begin position="142"/>
        <end position="158"/>
    </location>
</feature>
<evidence type="ECO:0000256" key="2">
    <source>
        <dbReference type="ARBA" id="ARBA00022676"/>
    </source>
</evidence>
<organism evidence="9 10">
    <name type="scientific">Dyadobacter koreensis</name>
    <dbReference type="NCBI Taxonomy" id="408657"/>
    <lineage>
        <taxon>Bacteria</taxon>
        <taxon>Pseudomonadati</taxon>
        <taxon>Bacteroidota</taxon>
        <taxon>Cytophagia</taxon>
        <taxon>Cytophagales</taxon>
        <taxon>Spirosomataceae</taxon>
        <taxon>Dyadobacter</taxon>
    </lineage>
</organism>
<dbReference type="Proteomes" id="UP000199532">
    <property type="component" value="Unassembled WGS sequence"/>
</dbReference>
<dbReference type="GO" id="GO:0016020">
    <property type="term" value="C:membrane"/>
    <property type="evidence" value="ECO:0007669"/>
    <property type="project" value="InterPro"/>
</dbReference>
<evidence type="ECO:0000256" key="6">
    <source>
        <dbReference type="ARBA" id="ARBA00023136"/>
    </source>
</evidence>
<keyword evidence="5 7" id="KW-1133">Transmembrane helix</keyword>